<proteinExistence type="inferred from homology"/>
<dbReference type="InterPro" id="IPR031309">
    <property type="entry name" value="Ribosomal_uL5_C"/>
</dbReference>
<dbReference type="GO" id="GO:1990904">
    <property type="term" value="C:ribonucleoprotein complex"/>
    <property type="evidence" value="ECO:0007669"/>
    <property type="project" value="UniProtKB-KW"/>
</dbReference>
<dbReference type="InterPro" id="IPR031310">
    <property type="entry name" value="Ribosomal_uL5_N"/>
</dbReference>
<name>A0A1A9Z1E1_GLOPL</name>
<dbReference type="SUPFAM" id="SSF55282">
    <property type="entry name" value="RL5-like"/>
    <property type="match status" value="1"/>
</dbReference>
<dbReference type="VEuPathDB" id="VectorBase:GPAI000809"/>
<keyword evidence="8" id="KW-1185">Reference proteome</keyword>
<dbReference type="AlphaFoldDB" id="A0A1A9Z1E1"/>
<dbReference type="GO" id="GO:0003735">
    <property type="term" value="F:structural constituent of ribosome"/>
    <property type="evidence" value="ECO:0007669"/>
    <property type="project" value="InterPro"/>
</dbReference>
<dbReference type="InterPro" id="IPR047863">
    <property type="entry name" value="Ribosomal_uS8_CS"/>
</dbReference>
<dbReference type="InterPro" id="IPR020930">
    <property type="entry name" value="Ribosomal_uL5_bac-type"/>
</dbReference>
<evidence type="ECO:0000313" key="8">
    <source>
        <dbReference type="Proteomes" id="UP000092445"/>
    </source>
</evidence>
<dbReference type="PANTHER" id="PTHR11994">
    <property type="entry name" value="60S RIBOSOMAL PROTEIN L11-RELATED"/>
    <property type="match status" value="1"/>
</dbReference>
<comment type="similarity">
    <text evidence="2">Belongs to the universal ribosomal protein uL5 family.</text>
</comment>
<comment type="similarity">
    <text evidence="1">Belongs to the universal ribosomal protein uS8 family.</text>
</comment>
<dbReference type="HAMAP" id="MF_01302_B">
    <property type="entry name" value="Ribosomal_uS8_B"/>
    <property type="match status" value="1"/>
</dbReference>
<dbReference type="NCBIfam" id="NF000585">
    <property type="entry name" value="PRK00010.1"/>
    <property type="match status" value="1"/>
</dbReference>
<protein>
    <submittedName>
        <fullName evidence="7">Uncharacterized protein</fullName>
    </submittedName>
</protein>
<dbReference type="Pfam" id="PF00281">
    <property type="entry name" value="Ribosomal_L5"/>
    <property type="match status" value="1"/>
</dbReference>
<dbReference type="Proteomes" id="UP000092445">
    <property type="component" value="Unassembled WGS sequence"/>
</dbReference>
<dbReference type="EnsemblMetazoa" id="GPAI000809-RA">
    <property type="protein sequence ID" value="GPAI000809-PA"/>
    <property type="gene ID" value="GPAI000809"/>
</dbReference>
<dbReference type="GO" id="GO:0005737">
    <property type="term" value="C:cytoplasm"/>
    <property type="evidence" value="ECO:0007669"/>
    <property type="project" value="UniProtKB-ARBA"/>
</dbReference>
<dbReference type="Pfam" id="PF00673">
    <property type="entry name" value="Ribosomal_L5_C"/>
    <property type="match status" value="1"/>
</dbReference>
<dbReference type="SUPFAM" id="SSF56047">
    <property type="entry name" value="Ribosomal protein S8"/>
    <property type="match status" value="1"/>
</dbReference>
<evidence type="ECO:0000259" key="6">
    <source>
        <dbReference type="Pfam" id="PF00673"/>
    </source>
</evidence>
<dbReference type="NCBIfam" id="NF001109">
    <property type="entry name" value="PRK00136.1"/>
    <property type="match status" value="1"/>
</dbReference>
<dbReference type="GO" id="GO:0005840">
    <property type="term" value="C:ribosome"/>
    <property type="evidence" value="ECO:0007669"/>
    <property type="project" value="UniProtKB-KW"/>
</dbReference>
<dbReference type="FunFam" id="3.30.1440.10:FF:000001">
    <property type="entry name" value="50S ribosomal protein L5"/>
    <property type="match status" value="1"/>
</dbReference>
<dbReference type="InterPro" id="IPR002132">
    <property type="entry name" value="Ribosomal_uL5"/>
</dbReference>
<evidence type="ECO:0000256" key="2">
    <source>
        <dbReference type="ARBA" id="ARBA00008553"/>
    </source>
</evidence>
<dbReference type="InterPro" id="IPR022803">
    <property type="entry name" value="Ribosomal_uL5_dom_sf"/>
</dbReference>
<dbReference type="FunFam" id="3.30.1490.10:FF:000001">
    <property type="entry name" value="30S ribosomal protein S8"/>
    <property type="match status" value="1"/>
</dbReference>
<evidence type="ECO:0000256" key="4">
    <source>
        <dbReference type="ARBA" id="ARBA00023274"/>
    </source>
</evidence>
<evidence type="ECO:0000256" key="3">
    <source>
        <dbReference type="ARBA" id="ARBA00022980"/>
    </source>
</evidence>
<dbReference type="GO" id="GO:0006412">
    <property type="term" value="P:translation"/>
    <property type="evidence" value="ECO:0007669"/>
    <property type="project" value="InterPro"/>
</dbReference>
<evidence type="ECO:0000313" key="7">
    <source>
        <dbReference type="EnsemblMetazoa" id="GPAI000809-PA"/>
    </source>
</evidence>
<dbReference type="Gene3D" id="3.30.1440.10">
    <property type="match status" value="1"/>
</dbReference>
<dbReference type="Gene3D" id="3.30.1490.10">
    <property type="match status" value="1"/>
</dbReference>
<feature type="domain" description="Large ribosomal subunit protein uL5 C-terminal" evidence="6">
    <location>
        <begin position="59"/>
        <end position="142"/>
    </location>
</feature>
<dbReference type="STRING" id="7398.A0A1A9Z1E1"/>
<reference evidence="7" key="2">
    <citation type="submission" date="2020-05" db="UniProtKB">
        <authorList>
            <consortium name="EnsemblMetazoa"/>
        </authorList>
    </citation>
    <scope>IDENTIFICATION</scope>
    <source>
        <strain evidence="7">IAEA</strain>
    </source>
</reference>
<evidence type="ECO:0000259" key="5">
    <source>
        <dbReference type="Pfam" id="PF00281"/>
    </source>
</evidence>
<dbReference type="InterPro" id="IPR035987">
    <property type="entry name" value="Ribosomal_uS8_sf"/>
</dbReference>
<sequence>MQVPKIDKITLNMGVGRAVSDKKFLENAIKDLTLISGQKPYITKAKKSLASFKIRQGHPVGCKVTLRGERMWNFFQKLVCIAIPRIRDFRGFPMKSFDKFGNYSIGIKEQIIFPEIDYDKIDKIRGLDITITTSAKSKKEVSIAHVLKNEGFIESYKTKHATKPILKLILKYFKGIPVIEKIKRVSTPGLRIYRNKKSLPQVKSGMGIAIISTSKGIMTDKSARNLNLGGEIICYVE</sequence>
<keyword evidence="4" id="KW-0687">Ribonucleoprotein</keyword>
<feature type="domain" description="Large ribosomal subunit protein uL5 N-terminal" evidence="5">
    <location>
        <begin position="1"/>
        <end position="55"/>
    </location>
</feature>
<dbReference type="HAMAP" id="MF_01333_B">
    <property type="entry name" value="Ribosomal_uL5_B"/>
    <property type="match status" value="1"/>
</dbReference>
<evidence type="ECO:0000256" key="1">
    <source>
        <dbReference type="ARBA" id="ARBA00006471"/>
    </source>
</evidence>
<accession>A0A1A9Z1E1</accession>
<dbReference type="PROSITE" id="PS00053">
    <property type="entry name" value="RIBOSOMAL_S8"/>
    <property type="match status" value="1"/>
</dbReference>
<reference evidence="8" key="1">
    <citation type="submission" date="2014-03" db="EMBL/GenBank/DDBJ databases">
        <authorList>
            <person name="Aksoy S."/>
            <person name="Warren W."/>
            <person name="Wilson R.K."/>
        </authorList>
    </citation>
    <scope>NUCLEOTIDE SEQUENCE [LARGE SCALE GENOMIC DNA]</scope>
    <source>
        <strain evidence="8">IAEA</strain>
    </source>
</reference>
<keyword evidence="3" id="KW-0689">Ribosomal protein</keyword>
<dbReference type="InterPro" id="IPR000630">
    <property type="entry name" value="Ribosomal_uS8"/>
</dbReference>
<organism evidence="7 8">
    <name type="scientific">Glossina pallidipes</name>
    <name type="common">Tsetse fly</name>
    <dbReference type="NCBI Taxonomy" id="7398"/>
    <lineage>
        <taxon>Eukaryota</taxon>
        <taxon>Metazoa</taxon>
        <taxon>Ecdysozoa</taxon>
        <taxon>Arthropoda</taxon>
        <taxon>Hexapoda</taxon>
        <taxon>Insecta</taxon>
        <taxon>Pterygota</taxon>
        <taxon>Neoptera</taxon>
        <taxon>Endopterygota</taxon>
        <taxon>Diptera</taxon>
        <taxon>Brachycera</taxon>
        <taxon>Muscomorpha</taxon>
        <taxon>Hippoboscoidea</taxon>
        <taxon>Glossinidae</taxon>
        <taxon>Glossina</taxon>
    </lineage>
</organism>